<dbReference type="InterPro" id="IPR035919">
    <property type="entry name" value="EAL_sf"/>
</dbReference>
<dbReference type="PANTHER" id="PTHR44757:SF2">
    <property type="entry name" value="BIOFILM ARCHITECTURE MAINTENANCE PROTEIN MBAA"/>
    <property type="match status" value="1"/>
</dbReference>
<dbReference type="PROSITE" id="PS50887">
    <property type="entry name" value="GGDEF"/>
    <property type="match status" value="1"/>
</dbReference>
<protein>
    <submittedName>
        <fullName evidence="4">Diguanylate cyclase</fullName>
    </submittedName>
</protein>
<dbReference type="InterPro" id="IPR043128">
    <property type="entry name" value="Rev_trsase/Diguanyl_cyclase"/>
</dbReference>
<dbReference type="NCBIfam" id="TIGR00254">
    <property type="entry name" value="GGDEF"/>
    <property type="match status" value="1"/>
</dbReference>
<dbReference type="InterPro" id="IPR052155">
    <property type="entry name" value="Biofilm_reg_signaling"/>
</dbReference>
<dbReference type="SMART" id="SM00052">
    <property type="entry name" value="EAL"/>
    <property type="match status" value="1"/>
</dbReference>
<dbReference type="Gene3D" id="3.30.450.20">
    <property type="entry name" value="PAS domain"/>
    <property type="match status" value="1"/>
</dbReference>
<name>A0A1E7YYG7_9PROT</name>
<gene>
    <name evidence="4" type="ORF">BAE30_04650</name>
</gene>
<dbReference type="Gene3D" id="3.20.20.450">
    <property type="entry name" value="EAL domain"/>
    <property type="match status" value="1"/>
</dbReference>
<dbReference type="CDD" id="cd01949">
    <property type="entry name" value="GGDEF"/>
    <property type="match status" value="1"/>
</dbReference>
<dbReference type="SUPFAM" id="SSF141868">
    <property type="entry name" value="EAL domain-like"/>
    <property type="match status" value="1"/>
</dbReference>
<evidence type="ECO:0000313" key="5">
    <source>
        <dbReference type="Proteomes" id="UP000175707"/>
    </source>
</evidence>
<dbReference type="NCBIfam" id="TIGR00229">
    <property type="entry name" value="sensory_box"/>
    <property type="match status" value="1"/>
</dbReference>
<dbReference type="GO" id="GO:0003824">
    <property type="term" value="F:catalytic activity"/>
    <property type="evidence" value="ECO:0007669"/>
    <property type="project" value="UniProtKB-ARBA"/>
</dbReference>
<dbReference type="SUPFAM" id="SSF55073">
    <property type="entry name" value="Nucleotide cyclase"/>
    <property type="match status" value="1"/>
</dbReference>
<dbReference type="Pfam" id="PF00990">
    <property type="entry name" value="GGDEF"/>
    <property type="match status" value="1"/>
</dbReference>
<dbReference type="AlphaFoldDB" id="A0A1E7YYG7"/>
<accession>A0A1E7YYG7</accession>
<feature type="region of interest" description="Disordered" evidence="1">
    <location>
        <begin position="1"/>
        <end position="27"/>
    </location>
</feature>
<dbReference type="OMA" id="IWSRAVF"/>
<dbReference type="PROSITE" id="PS50883">
    <property type="entry name" value="EAL"/>
    <property type="match status" value="1"/>
</dbReference>
<dbReference type="InterPro" id="IPR000014">
    <property type="entry name" value="PAS"/>
</dbReference>
<dbReference type="CDD" id="cd00130">
    <property type="entry name" value="PAS"/>
    <property type="match status" value="1"/>
</dbReference>
<dbReference type="InterPro" id="IPR035965">
    <property type="entry name" value="PAS-like_dom_sf"/>
</dbReference>
<dbReference type="SUPFAM" id="SSF55785">
    <property type="entry name" value="PYP-like sensor domain (PAS domain)"/>
    <property type="match status" value="1"/>
</dbReference>
<dbReference type="SMART" id="SM00267">
    <property type="entry name" value="GGDEF"/>
    <property type="match status" value="1"/>
</dbReference>
<feature type="domain" description="GGDEF" evidence="3">
    <location>
        <begin position="180"/>
        <end position="321"/>
    </location>
</feature>
<dbReference type="PANTHER" id="PTHR44757">
    <property type="entry name" value="DIGUANYLATE CYCLASE DGCP"/>
    <property type="match status" value="1"/>
</dbReference>
<dbReference type="Pfam" id="PF00563">
    <property type="entry name" value="EAL"/>
    <property type="match status" value="1"/>
</dbReference>
<evidence type="ECO:0000256" key="1">
    <source>
        <dbReference type="SAM" id="MobiDB-lite"/>
    </source>
</evidence>
<dbReference type="Proteomes" id="UP000175707">
    <property type="component" value="Unassembled WGS sequence"/>
</dbReference>
<dbReference type="FunFam" id="3.30.70.270:FF:000001">
    <property type="entry name" value="Diguanylate cyclase domain protein"/>
    <property type="match status" value="1"/>
</dbReference>
<dbReference type="GeneID" id="92930244"/>
<dbReference type="InterPro" id="IPR001633">
    <property type="entry name" value="EAL_dom"/>
</dbReference>
<feature type="compositionally biased region" description="Basic and acidic residues" evidence="1">
    <location>
        <begin position="10"/>
        <end position="27"/>
    </location>
</feature>
<dbReference type="EMBL" id="LZYH01000374">
    <property type="protein sequence ID" value="OFC61514.1"/>
    <property type="molecule type" value="Genomic_DNA"/>
</dbReference>
<sequence>MSPRFPSSWHRLDEGKEIPEPPSAHRDLSTQSMVALAKVRYPERTFVLVNPAFLQLLGYEHAQEILGQKTQVICPDDAESQGVNAIAQETLEKGNGYLKDVVLRRKDGQPIYADIFGNRVDEPDRPLEIVWTIVDVSDRHHLVEDLHRQSTTDPLTGLANRRGLDLELERAFARARRQQRLLAVCVLDLDGFKPVNDTFGHEAGDQVLIALGKRLPEALRATDFVARLGGDEFVVLIESLEHLHALETILGRMETSIRAPIALGEERTVTVGVSIGVALYFPDEHDDQQIADTLLRLADQALYEAKLHKDDRERCWVLFGEDPHPGRNVIQNLLDQDTLEVWYQPILDYKRHRIVGVEALARLRDSDGTLLSPAQFLPALEPGDLTMLSKKVLEHALNDLKELETIGQTLWASVNVDPRSISESCVLCVQDQITAAGIDPTRITLEILEGSDFSDQKEALDYLQGLKNLHIRIALDDVGSAYSSLLRIKQVPIDEIKLDQGFVRTLEEHPEELVFVRTMRELAQGLGVDLVVEGVETDDILDALAVLGVRLMQGYGIARPMPLEALKAFLKQPIVPHRAGPRSLLGLYAEHLILHDTLKKTILDSRGSLGYLPIADHERCVLHQHLQRLRPPNLGRLEKLHAEYHRQLAAVAASSLENWTQIEELSETIKQEIVSAYFAVR</sequence>
<comment type="caution">
    <text evidence="4">The sequence shown here is derived from an EMBL/GenBank/DDBJ whole genome shotgun (WGS) entry which is preliminary data.</text>
</comment>
<evidence type="ECO:0000313" key="4">
    <source>
        <dbReference type="EMBL" id="OFC61514.1"/>
    </source>
</evidence>
<evidence type="ECO:0000259" key="2">
    <source>
        <dbReference type="PROSITE" id="PS50883"/>
    </source>
</evidence>
<dbReference type="Gene3D" id="3.30.70.270">
    <property type="match status" value="1"/>
</dbReference>
<dbReference type="Pfam" id="PF13426">
    <property type="entry name" value="PAS_9"/>
    <property type="match status" value="1"/>
</dbReference>
<organism evidence="4 5">
    <name type="scientific">Acidithiobacillus caldus</name>
    <dbReference type="NCBI Taxonomy" id="33059"/>
    <lineage>
        <taxon>Bacteria</taxon>
        <taxon>Pseudomonadati</taxon>
        <taxon>Pseudomonadota</taxon>
        <taxon>Acidithiobacillia</taxon>
        <taxon>Acidithiobacillales</taxon>
        <taxon>Acidithiobacillaceae</taxon>
        <taxon>Acidithiobacillus</taxon>
    </lineage>
</organism>
<proteinExistence type="predicted"/>
<reference evidence="4 5" key="1">
    <citation type="submission" date="2016-06" db="EMBL/GenBank/DDBJ databases">
        <title>Gene turnover analysis identifies the evolutionary adaptation of the extremophile Acidithiobacillus caldus.</title>
        <authorList>
            <person name="Zhang X."/>
        </authorList>
    </citation>
    <scope>NUCLEOTIDE SEQUENCE [LARGE SCALE GENOMIC DNA]</scope>
    <source>
        <strain evidence="4 5">S1</strain>
    </source>
</reference>
<dbReference type="InterPro" id="IPR000160">
    <property type="entry name" value="GGDEF_dom"/>
</dbReference>
<evidence type="ECO:0000259" key="3">
    <source>
        <dbReference type="PROSITE" id="PS50887"/>
    </source>
</evidence>
<dbReference type="CDD" id="cd01948">
    <property type="entry name" value="EAL"/>
    <property type="match status" value="1"/>
</dbReference>
<feature type="domain" description="EAL" evidence="2">
    <location>
        <begin position="323"/>
        <end position="574"/>
    </location>
</feature>
<dbReference type="InterPro" id="IPR029787">
    <property type="entry name" value="Nucleotide_cyclase"/>
</dbReference>
<dbReference type="RefSeq" id="WP_014002153.1">
    <property type="nucleotide sequence ID" value="NZ_JAAXYT010000185.1"/>
</dbReference>